<dbReference type="NCBIfam" id="NF007862">
    <property type="entry name" value="PRK10574.1"/>
    <property type="match status" value="1"/>
</dbReference>
<dbReference type="SUPFAM" id="SSF54523">
    <property type="entry name" value="Pili subunits"/>
    <property type="match status" value="1"/>
</dbReference>
<keyword evidence="2" id="KW-0488">Methylation</keyword>
<dbReference type="InterPro" id="IPR045584">
    <property type="entry name" value="Pilin-like"/>
</dbReference>
<dbReference type="Pfam" id="PF07963">
    <property type="entry name" value="N_methyl"/>
    <property type="match status" value="1"/>
</dbReference>
<reference evidence="4 5" key="1">
    <citation type="submission" date="2019-03" db="EMBL/GenBank/DDBJ databases">
        <title>Genomic Encyclopedia of Type Strains, Phase IV (KMG-IV): sequencing the most valuable type-strain genomes for metagenomic binning, comparative biology and taxonomic classification.</title>
        <authorList>
            <person name="Goeker M."/>
        </authorList>
    </citation>
    <scope>NUCLEOTIDE SEQUENCE [LARGE SCALE GENOMIC DNA]</scope>
    <source>
        <strain evidence="4 5">DSM 15534</strain>
    </source>
</reference>
<dbReference type="Proteomes" id="UP000294702">
    <property type="component" value="Unassembled WGS sequence"/>
</dbReference>
<comment type="similarity">
    <text evidence="1">Belongs to the N-Me-Phe pilin family.</text>
</comment>
<proteinExistence type="inferred from homology"/>
<dbReference type="OrthoDB" id="5918848at2"/>
<keyword evidence="3" id="KW-1133">Transmembrane helix</keyword>
<dbReference type="NCBIfam" id="TIGR02532">
    <property type="entry name" value="IV_pilin_GFxxxE"/>
    <property type="match status" value="1"/>
</dbReference>
<evidence type="ECO:0000313" key="4">
    <source>
        <dbReference type="EMBL" id="TCJ97968.1"/>
    </source>
</evidence>
<keyword evidence="3" id="KW-0812">Transmembrane</keyword>
<dbReference type="PROSITE" id="PS00409">
    <property type="entry name" value="PROKAR_NTER_METHYL"/>
    <property type="match status" value="1"/>
</dbReference>
<dbReference type="EMBL" id="SMFT01000003">
    <property type="protein sequence ID" value="TCJ97968.1"/>
    <property type="molecule type" value="Genomic_DNA"/>
</dbReference>
<sequence>MRSDLHSGTYQVHIRKGFTLIELMIVVAIIAILATIAIPSYQNHTKKAAISELLQAVAPYRSEVELCVYTTNDVKKCTAGQNGIQANLTESKSRYLSSITVNGGTITVEGKGSLEGIGYTLTVQGDLSKGIAWTTACQGDKSLFPTGFCGD</sequence>
<dbReference type="GO" id="GO:0043107">
    <property type="term" value="P:type IV pilus-dependent motility"/>
    <property type="evidence" value="ECO:0007669"/>
    <property type="project" value="TreeGrafter"/>
</dbReference>
<dbReference type="Gene3D" id="3.30.700.10">
    <property type="entry name" value="Glycoprotein, Type 4 Pilin"/>
    <property type="match status" value="1"/>
</dbReference>
<evidence type="ECO:0000256" key="3">
    <source>
        <dbReference type="SAM" id="Phobius"/>
    </source>
</evidence>
<dbReference type="PANTHER" id="PTHR30093:SF34">
    <property type="entry name" value="PREPILIN PEPTIDASE-DEPENDENT PROTEIN D"/>
    <property type="match status" value="1"/>
</dbReference>
<feature type="transmembrane region" description="Helical" evidence="3">
    <location>
        <begin position="20"/>
        <end position="41"/>
    </location>
</feature>
<dbReference type="AlphaFoldDB" id="A0A4R1FYQ6"/>
<evidence type="ECO:0000313" key="5">
    <source>
        <dbReference type="Proteomes" id="UP000294702"/>
    </source>
</evidence>
<comment type="caution">
    <text evidence="4">The sequence shown here is derived from an EMBL/GenBank/DDBJ whole genome shotgun (WGS) entry which is preliminary data.</text>
</comment>
<protein>
    <submittedName>
        <fullName evidence="4">Prepilin peptidase dependent protein D</fullName>
    </submittedName>
</protein>
<keyword evidence="3" id="KW-0472">Membrane</keyword>
<gene>
    <name evidence="4" type="ORF">EV694_1566</name>
</gene>
<dbReference type="GO" id="GO:0044096">
    <property type="term" value="C:type IV pilus"/>
    <property type="evidence" value="ECO:0007669"/>
    <property type="project" value="TreeGrafter"/>
</dbReference>
<keyword evidence="5" id="KW-1185">Reference proteome</keyword>
<name>A0A4R1FYQ6_9PAST</name>
<accession>A0A4R1FYQ6</accession>
<dbReference type="RefSeq" id="WP_132691172.1">
    <property type="nucleotide sequence ID" value="NZ_SMFT01000003.1"/>
</dbReference>
<organism evidence="4 5">
    <name type="scientific">Volucribacter psittacicida</name>
    <dbReference type="NCBI Taxonomy" id="203482"/>
    <lineage>
        <taxon>Bacteria</taxon>
        <taxon>Pseudomonadati</taxon>
        <taxon>Pseudomonadota</taxon>
        <taxon>Gammaproteobacteria</taxon>
        <taxon>Pasteurellales</taxon>
        <taxon>Pasteurellaceae</taxon>
        <taxon>Volucribacter</taxon>
    </lineage>
</organism>
<evidence type="ECO:0000256" key="1">
    <source>
        <dbReference type="ARBA" id="ARBA00005233"/>
    </source>
</evidence>
<dbReference type="PANTHER" id="PTHR30093">
    <property type="entry name" value="GENERAL SECRETION PATHWAY PROTEIN G"/>
    <property type="match status" value="1"/>
</dbReference>
<evidence type="ECO:0000256" key="2">
    <source>
        <dbReference type="ARBA" id="ARBA00022481"/>
    </source>
</evidence>
<dbReference type="InterPro" id="IPR012902">
    <property type="entry name" value="N_methyl_site"/>
</dbReference>